<gene>
    <name evidence="10" type="primary">LOC101835465</name>
</gene>
<keyword evidence="9" id="KW-1185">Reference proteome</keyword>
<proteinExistence type="inferred from homology"/>
<name>A0ABM2XA58_MESAU</name>
<evidence type="ECO:0000256" key="5">
    <source>
        <dbReference type="ARBA" id="ARBA00023242"/>
    </source>
</evidence>
<dbReference type="InterPro" id="IPR019464">
    <property type="entry name" value="ELL_N"/>
</dbReference>
<dbReference type="InterPro" id="IPR010844">
    <property type="entry name" value="Occludin_ELL"/>
</dbReference>
<keyword evidence="3" id="KW-0805">Transcription regulation</keyword>
<dbReference type="InterPro" id="IPR031176">
    <property type="entry name" value="ELL/occludin"/>
</dbReference>
<sequence length="701" mass="79015">MDSDMVPSRLSGSDVTTAPLDCLGFSDRHHLACKVLLNTAPSDVDLMHLHSLQCRVFEKEYEIGLLGRYDYLASFGGKATGKMVGQIPVKEGDIIDPGLSKVNRLPMGFPRPIFQASPPYQKNKHSLPSQGSQFQGFQQFSKISPKNSSTDMNTFNFQLSNVSNDTHQDKTSNAQPNGSNSTRPQFNCPQSIQDKMIVNKAVSSSQLAPPKMTEAEEKSFNTWKNIRKTYAQKKGPVRKMPHFVPDQASERKGTTTPLNSAYATQKSKPISSVHNRPYRDRVIHLLALKDYKKSELLVQLQKDGIKINDTNFLGKILLQVANLNATTLSYTLKDSIFREVQKDWPGYNEKDKQSLDLVLSRKLHTFHNANKATHCKESSVVSKTDDTSSSKDHFHYLSGIDTLMKNKGGLFPPKSAIQLTSNGQESGNSEKSIIIPLSATTAKYIPSPLPTSHMPISNSPLIMKSNPNVCSAPERSGIQNPCDSNSHDSGMFERENNKYTSWEAPSNVSVQKKYSTPIEIQHFIPEKFKCTFAKRKTTIPNCITSMIEKQKIDFKKQDEIMKSNSNKEVKQVFPDNGKTCFTSGTPDYLANYSIIVSSAQRQCYEKEFRADYSEYQAMSDKIQISCTPIIDLDSERKGFSPGSREYQDITKKISVAYQKMRELNPKFCEEKDRCVFLYNKLVHIKKLINDFDQQEVKFGQE</sequence>
<dbReference type="GeneID" id="101835465"/>
<dbReference type="InterPro" id="IPR042065">
    <property type="entry name" value="E3_ELL-like"/>
</dbReference>
<dbReference type="SUPFAM" id="SSF46785">
    <property type="entry name" value="Winged helix' DNA-binding domain"/>
    <property type="match status" value="1"/>
</dbReference>
<dbReference type="Pfam" id="PF07303">
    <property type="entry name" value="Occludin_ELL"/>
    <property type="match status" value="1"/>
</dbReference>
<reference evidence="10" key="1">
    <citation type="submission" date="2025-08" db="UniProtKB">
        <authorList>
            <consortium name="RefSeq"/>
        </authorList>
    </citation>
    <scope>IDENTIFICATION</scope>
    <source>
        <tissue evidence="10">Liver</tissue>
    </source>
</reference>
<keyword evidence="4" id="KW-0804">Transcription</keyword>
<dbReference type="Gene3D" id="6.10.140.340">
    <property type="match status" value="1"/>
</dbReference>
<comment type="subcellular location">
    <subcellularLocation>
        <location evidence="1">Nucleus</location>
    </subcellularLocation>
</comment>
<evidence type="ECO:0000256" key="2">
    <source>
        <dbReference type="ARBA" id="ARBA00009171"/>
    </source>
</evidence>
<dbReference type="SUPFAM" id="SSF144292">
    <property type="entry name" value="occludin/ELL-like"/>
    <property type="match status" value="1"/>
</dbReference>
<dbReference type="PROSITE" id="PS51980">
    <property type="entry name" value="OCEL"/>
    <property type="match status" value="1"/>
</dbReference>
<feature type="domain" description="OCEL" evidence="8">
    <location>
        <begin position="586"/>
        <end position="696"/>
    </location>
</feature>
<evidence type="ECO:0000313" key="10">
    <source>
        <dbReference type="RefSeq" id="XP_040599720.1"/>
    </source>
</evidence>
<feature type="region of interest" description="Disordered" evidence="7">
    <location>
        <begin position="162"/>
        <end position="188"/>
    </location>
</feature>
<evidence type="ECO:0000259" key="8">
    <source>
        <dbReference type="PROSITE" id="PS51980"/>
    </source>
</evidence>
<evidence type="ECO:0000256" key="1">
    <source>
        <dbReference type="ARBA" id="ARBA00004123"/>
    </source>
</evidence>
<organism evidence="9 10">
    <name type="scientific">Mesocricetus auratus</name>
    <name type="common">Golden hamster</name>
    <dbReference type="NCBI Taxonomy" id="10036"/>
    <lineage>
        <taxon>Eukaryota</taxon>
        <taxon>Metazoa</taxon>
        <taxon>Chordata</taxon>
        <taxon>Craniata</taxon>
        <taxon>Vertebrata</taxon>
        <taxon>Euteleostomi</taxon>
        <taxon>Mammalia</taxon>
        <taxon>Eutheria</taxon>
        <taxon>Euarchontoglires</taxon>
        <taxon>Glires</taxon>
        <taxon>Rodentia</taxon>
        <taxon>Myomorpha</taxon>
        <taxon>Muroidea</taxon>
        <taxon>Cricetidae</taxon>
        <taxon>Cricetinae</taxon>
        <taxon>Mesocricetus</taxon>
    </lineage>
</organism>
<accession>A0ABM2XA58</accession>
<evidence type="ECO:0000256" key="7">
    <source>
        <dbReference type="SAM" id="MobiDB-lite"/>
    </source>
</evidence>
<dbReference type="Pfam" id="PF10390">
    <property type="entry name" value="ELL"/>
    <property type="match status" value="1"/>
</dbReference>
<evidence type="ECO:0000256" key="3">
    <source>
        <dbReference type="ARBA" id="ARBA00023015"/>
    </source>
</evidence>
<protein>
    <submittedName>
        <fullName evidence="10">RNA polymerase II elongation factor ELL2-like</fullName>
    </submittedName>
</protein>
<dbReference type="Proteomes" id="UP000886700">
    <property type="component" value="Unplaced"/>
</dbReference>
<keyword evidence="5" id="KW-0539">Nucleus</keyword>
<evidence type="ECO:0000256" key="4">
    <source>
        <dbReference type="ARBA" id="ARBA00023163"/>
    </source>
</evidence>
<dbReference type="PANTHER" id="PTHR23288">
    <property type="entry name" value="OCCLUDIN AND RNA POLYMERASE II ELONGATION FACTOR ELL"/>
    <property type="match status" value="1"/>
</dbReference>
<dbReference type="Gene3D" id="1.10.10.2670">
    <property type="entry name" value="E3 ubiquitin-protein ligase"/>
    <property type="match status" value="1"/>
</dbReference>
<feature type="region of interest" description="Disordered" evidence="7">
    <location>
        <begin position="114"/>
        <end position="134"/>
    </location>
</feature>
<dbReference type="InterPro" id="IPR036390">
    <property type="entry name" value="WH_DNA-bd_sf"/>
</dbReference>
<dbReference type="PANTHER" id="PTHR23288:SF8">
    <property type="entry name" value="RNA POLYMERASE II ELONGATION FACTOR ELL2"/>
    <property type="match status" value="1"/>
</dbReference>
<comment type="similarity">
    <text evidence="2 6">Belongs to the ELL/occludin family.</text>
</comment>
<evidence type="ECO:0000256" key="6">
    <source>
        <dbReference type="PROSITE-ProRule" id="PRU01324"/>
    </source>
</evidence>
<dbReference type="RefSeq" id="XP_040599720.1">
    <property type="nucleotide sequence ID" value="XM_040743786.1"/>
</dbReference>
<evidence type="ECO:0000313" key="9">
    <source>
        <dbReference type="Proteomes" id="UP000886700"/>
    </source>
</evidence>